<comment type="caution">
    <text evidence="1">The sequence shown here is derived from an EMBL/GenBank/DDBJ whole genome shotgun (WGS) entry which is preliminary data.</text>
</comment>
<dbReference type="Proteomes" id="UP000281094">
    <property type="component" value="Unassembled WGS sequence"/>
</dbReference>
<reference evidence="1 2" key="1">
    <citation type="submission" date="2018-10" db="EMBL/GenBank/DDBJ databases">
        <title>Notoacmeibacter sp. M2BS9Y-3-1, whole genome shotgun sequence.</title>
        <authorList>
            <person name="Tuo L."/>
        </authorList>
    </citation>
    <scope>NUCLEOTIDE SEQUENCE [LARGE SCALE GENOMIC DNA]</scope>
    <source>
        <strain evidence="1 2">M2BS9Y-3-1</strain>
    </source>
</reference>
<organism evidence="1 2">
    <name type="scientific">Notoacmeibacter ruber</name>
    <dbReference type="NCBI Taxonomy" id="2670375"/>
    <lineage>
        <taxon>Bacteria</taxon>
        <taxon>Pseudomonadati</taxon>
        <taxon>Pseudomonadota</taxon>
        <taxon>Alphaproteobacteria</taxon>
        <taxon>Hyphomicrobiales</taxon>
        <taxon>Notoacmeibacteraceae</taxon>
        <taxon>Notoacmeibacter</taxon>
    </lineage>
</organism>
<accession>A0A3L7J370</accession>
<keyword evidence="2" id="KW-1185">Reference proteome</keyword>
<evidence type="ECO:0000313" key="2">
    <source>
        <dbReference type="Proteomes" id="UP000281094"/>
    </source>
</evidence>
<sequence>MVQLGEYRIQVVCLKNAYQTQGNWRGTWIMRAVTSDDRPDYTLVTARTALEGSEKVEPRSFKTFAGVVGFLHETGCISADVPLYKGMSIVQRSLGPNDLTKDDKST</sequence>
<gene>
    <name evidence="1" type="ORF">D8780_15495</name>
</gene>
<protein>
    <submittedName>
        <fullName evidence="1">Uncharacterized protein</fullName>
    </submittedName>
</protein>
<name>A0A3L7J370_9HYPH</name>
<dbReference type="EMBL" id="RCWN01000003">
    <property type="protein sequence ID" value="RLQ84987.1"/>
    <property type="molecule type" value="Genomic_DNA"/>
</dbReference>
<dbReference type="AlphaFoldDB" id="A0A3L7J370"/>
<proteinExistence type="predicted"/>
<evidence type="ECO:0000313" key="1">
    <source>
        <dbReference type="EMBL" id="RLQ84987.1"/>
    </source>
</evidence>